<feature type="region of interest" description="Disordered" evidence="1">
    <location>
        <begin position="24"/>
        <end position="99"/>
    </location>
</feature>
<protein>
    <submittedName>
        <fullName evidence="3">Uncharacterized protein</fullName>
    </submittedName>
</protein>
<feature type="compositionally biased region" description="Low complexity" evidence="1">
    <location>
        <begin position="69"/>
        <end position="83"/>
    </location>
</feature>
<keyword evidence="4" id="KW-1185">Reference proteome</keyword>
<accession>A0ABY7FFC4</accession>
<organism evidence="3 4">
    <name type="scientific">Mya arenaria</name>
    <name type="common">Soft-shell clam</name>
    <dbReference type="NCBI Taxonomy" id="6604"/>
    <lineage>
        <taxon>Eukaryota</taxon>
        <taxon>Metazoa</taxon>
        <taxon>Spiralia</taxon>
        <taxon>Lophotrochozoa</taxon>
        <taxon>Mollusca</taxon>
        <taxon>Bivalvia</taxon>
        <taxon>Autobranchia</taxon>
        <taxon>Heteroconchia</taxon>
        <taxon>Euheterodonta</taxon>
        <taxon>Imparidentia</taxon>
        <taxon>Neoheterodontei</taxon>
        <taxon>Myida</taxon>
        <taxon>Myoidea</taxon>
        <taxon>Myidae</taxon>
        <taxon>Mya</taxon>
    </lineage>
</organism>
<sequence>MEGVLLLSTLVAVVSFHVQYPPPYGNPYPLAAPAGQPFPAQTQWPQPQHPVGTNQQWQQQPADTNQQWQHQPPGTNQQWQQQPVDADKPLASAPPAYSE</sequence>
<name>A0ABY7FFC4_MYAAR</name>
<evidence type="ECO:0000256" key="1">
    <source>
        <dbReference type="SAM" id="MobiDB-lite"/>
    </source>
</evidence>
<reference evidence="3" key="1">
    <citation type="submission" date="2022-11" db="EMBL/GenBank/DDBJ databases">
        <title>Centuries of genome instability and evolution in soft-shell clam transmissible cancer (bioRxiv).</title>
        <authorList>
            <person name="Hart S.F.M."/>
            <person name="Yonemitsu M.A."/>
            <person name="Giersch R.M."/>
            <person name="Beal B.F."/>
            <person name="Arriagada G."/>
            <person name="Davis B.W."/>
            <person name="Ostrander E.A."/>
            <person name="Goff S.P."/>
            <person name="Metzger M.J."/>
        </authorList>
    </citation>
    <scope>NUCLEOTIDE SEQUENCE</scope>
    <source>
        <strain evidence="3">MELC-2E11</strain>
        <tissue evidence="3">Siphon/mantle</tissue>
    </source>
</reference>
<dbReference type="EMBL" id="CP111022">
    <property type="protein sequence ID" value="WAR19636.1"/>
    <property type="molecule type" value="Genomic_DNA"/>
</dbReference>
<keyword evidence="2" id="KW-0732">Signal</keyword>
<feature type="compositionally biased region" description="Polar residues" evidence="1">
    <location>
        <begin position="39"/>
        <end position="68"/>
    </location>
</feature>
<feature type="signal peptide" evidence="2">
    <location>
        <begin position="1"/>
        <end position="15"/>
    </location>
</feature>
<evidence type="ECO:0000313" key="3">
    <source>
        <dbReference type="EMBL" id="WAR19636.1"/>
    </source>
</evidence>
<evidence type="ECO:0000256" key="2">
    <source>
        <dbReference type="SAM" id="SignalP"/>
    </source>
</evidence>
<dbReference type="Proteomes" id="UP001164746">
    <property type="component" value="Chromosome 11"/>
</dbReference>
<evidence type="ECO:0000313" key="4">
    <source>
        <dbReference type="Proteomes" id="UP001164746"/>
    </source>
</evidence>
<feature type="chain" id="PRO_5045307582" evidence="2">
    <location>
        <begin position="16"/>
        <end position="99"/>
    </location>
</feature>
<gene>
    <name evidence="3" type="ORF">MAR_001474</name>
</gene>
<proteinExistence type="predicted"/>